<dbReference type="Pfam" id="PF00378">
    <property type="entry name" value="ECH_1"/>
    <property type="match status" value="1"/>
</dbReference>
<dbReference type="GO" id="GO:0016853">
    <property type="term" value="F:isomerase activity"/>
    <property type="evidence" value="ECO:0007669"/>
    <property type="project" value="UniProtKB-KW"/>
</dbReference>
<dbReference type="Gene3D" id="3.90.226.10">
    <property type="entry name" value="2-enoyl-CoA Hydratase, Chain A, domain 1"/>
    <property type="match status" value="1"/>
</dbReference>
<proteinExistence type="predicted"/>
<evidence type="ECO:0000313" key="1">
    <source>
        <dbReference type="EMBL" id="TXD32003.1"/>
    </source>
</evidence>
<organism evidence="1 2">
    <name type="scientific">Lujinxingia vulgaris</name>
    <dbReference type="NCBI Taxonomy" id="2600176"/>
    <lineage>
        <taxon>Bacteria</taxon>
        <taxon>Deltaproteobacteria</taxon>
        <taxon>Bradymonadales</taxon>
        <taxon>Lujinxingiaceae</taxon>
        <taxon>Lujinxingia</taxon>
    </lineage>
</organism>
<gene>
    <name evidence="1" type="ORF">FRC96_19465</name>
</gene>
<dbReference type="EMBL" id="VOSL01000142">
    <property type="protein sequence ID" value="TXD32003.1"/>
    <property type="molecule type" value="Genomic_DNA"/>
</dbReference>
<dbReference type="GO" id="GO:0006635">
    <property type="term" value="P:fatty acid beta-oxidation"/>
    <property type="evidence" value="ECO:0007669"/>
    <property type="project" value="TreeGrafter"/>
</dbReference>
<reference evidence="1 2" key="1">
    <citation type="submission" date="2019-08" db="EMBL/GenBank/DDBJ databases">
        <title>Bradymonadales sp. TMQ2.</title>
        <authorList>
            <person name="Liang Q."/>
        </authorList>
    </citation>
    <scope>NUCLEOTIDE SEQUENCE [LARGE SCALE GENOMIC DNA]</scope>
    <source>
        <strain evidence="1 2">TMQ2</strain>
    </source>
</reference>
<sequence>MAVRCEERLAGDVWWVEVAREERLNAVNAEVMAGLEEVLSRAERTPTLRVLVVGGAGRAFVSGGDLREFAGLRTREEVEAMSRRMRRILERLEALRCWTVARVNGDAYGGGVELMLAFDMCVMAEGARLGMTQGRFGLTPGWGGLTRLVEKVGRARALKWLGCAEVLGAEQALAAGFVEEVVEKDALDVRVMALAERLAGCEPEVTAALKAGARRALEEPRDVAMEGELEAFCDLWVSEAHWERVERFLRRKG</sequence>
<dbReference type="InterPro" id="IPR001753">
    <property type="entry name" value="Enoyl-CoA_hydra/iso"/>
</dbReference>
<accession>A0A5C6WW09</accession>
<dbReference type="InterPro" id="IPR029045">
    <property type="entry name" value="ClpP/crotonase-like_dom_sf"/>
</dbReference>
<dbReference type="OrthoDB" id="3474517at2"/>
<evidence type="ECO:0000313" key="2">
    <source>
        <dbReference type="Proteomes" id="UP000321046"/>
    </source>
</evidence>
<name>A0A5C6WW09_9DELT</name>
<keyword evidence="1" id="KW-0413">Isomerase</keyword>
<protein>
    <submittedName>
        <fullName evidence="1">Enoyl-CoA hydratase/isomerase family protein</fullName>
    </submittedName>
</protein>
<dbReference type="CDD" id="cd06558">
    <property type="entry name" value="crotonase-like"/>
    <property type="match status" value="1"/>
</dbReference>
<dbReference type="RefSeq" id="WP_146977033.1">
    <property type="nucleotide sequence ID" value="NZ_VOSL01000142.1"/>
</dbReference>
<dbReference type="SUPFAM" id="SSF52096">
    <property type="entry name" value="ClpP/crotonase"/>
    <property type="match status" value="1"/>
</dbReference>
<dbReference type="Proteomes" id="UP000321046">
    <property type="component" value="Unassembled WGS sequence"/>
</dbReference>
<dbReference type="PANTHER" id="PTHR11941:SF54">
    <property type="entry name" value="ENOYL-COA HYDRATASE, MITOCHONDRIAL"/>
    <property type="match status" value="1"/>
</dbReference>
<dbReference type="PANTHER" id="PTHR11941">
    <property type="entry name" value="ENOYL-COA HYDRATASE-RELATED"/>
    <property type="match status" value="1"/>
</dbReference>
<dbReference type="AlphaFoldDB" id="A0A5C6WW09"/>
<comment type="caution">
    <text evidence="1">The sequence shown here is derived from an EMBL/GenBank/DDBJ whole genome shotgun (WGS) entry which is preliminary data.</text>
</comment>